<sequence>MNDSFTPPSCDSKIDDPLSEEQFHRIAKAIADPQRFAILSCIAATTEIPCKTLVAEFPVTQATISHHLKELVAANLIHSRREGQMAILSCRRDVCDAYARYLVRRLVTPADRSER</sequence>
<dbReference type="SUPFAM" id="SSF46785">
    <property type="entry name" value="Winged helix' DNA-binding domain"/>
    <property type="match status" value="1"/>
</dbReference>
<keyword evidence="3" id="KW-0804">Transcription</keyword>
<keyword evidence="6" id="KW-1185">Reference proteome</keyword>
<evidence type="ECO:0000256" key="1">
    <source>
        <dbReference type="ARBA" id="ARBA00023015"/>
    </source>
</evidence>
<reference evidence="5 6" key="1">
    <citation type="submission" date="2019-02" db="EMBL/GenBank/DDBJ databases">
        <title>Deep-cultivation of Planctomycetes and their phenomic and genomic characterization uncovers novel biology.</title>
        <authorList>
            <person name="Wiegand S."/>
            <person name="Jogler M."/>
            <person name="Boedeker C."/>
            <person name="Pinto D."/>
            <person name="Vollmers J."/>
            <person name="Rivas-Marin E."/>
            <person name="Kohn T."/>
            <person name="Peeters S.H."/>
            <person name="Heuer A."/>
            <person name="Rast P."/>
            <person name="Oberbeckmann S."/>
            <person name="Bunk B."/>
            <person name="Jeske O."/>
            <person name="Meyerdierks A."/>
            <person name="Storesund J.E."/>
            <person name="Kallscheuer N."/>
            <person name="Luecker S."/>
            <person name="Lage O.M."/>
            <person name="Pohl T."/>
            <person name="Merkel B.J."/>
            <person name="Hornburger P."/>
            <person name="Mueller R.-W."/>
            <person name="Bruemmer F."/>
            <person name="Labrenz M."/>
            <person name="Spormann A.M."/>
            <person name="Op Den Camp H."/>
            <person name="Overmann J."/>
            <person name="Amann R."/>
            <person name="Jetten M.S.M."/>
            <person name="Mascher T."/>
            <person name="Medema M.H."/>
            <person name="Devos D.P."/>
            <person name="Kaster A.-K."/>
            <person name="Ovreas L."/>
            <person name="Rohde M."/>
            <person name="Galperin M.Y."/>
            <person name="Jogler C."/>
        </authorList>
    </citation>
    <scope>NUCLEOTIDE SEQUENCE [LARGE SCALE GENOMIC DNA]</scope>
    <source>
        <strain evidence="5 6">Poly59</strain>
    </source>
</reference>
<dbReference type="PROSITE" id="PS50987">
    <property type="entry name" value="HTH_ARSR_2"/>
    <property type="match status" value="1"/>
</dbReference>
<dbReference type="PRINTS" id="PR00778">
    <property type="entry name" value="HTHARSR"/>
</dbReference>
<dbReference type="InterPro" id="IPR036388">
    <property type="entry name" value="WH-like_DNA-bd_sf"/>
</dbReference>
<evidence type="ECO:0000313" key="5">
    <source>
        <dbReference type="EMBL" id="TWU49554.1"/>
    </source>
</evidence>
<organism evidence="5 6">
    <name type="scientific">Rubripirellula reticaptiva</name>
    <dbReference type="NCBI Taxonomy" id="2528013"/>
    <lineage>
        <taxon>Bacteria</taxon>
        <taxon>Pseudomonadati</taxon>
        <taxon>Planctomycetota</taxon>
        <taxon>Planctomycetia</taxon>
        <taxon>Pirellulales</taxon>
        <taxon>Pirellulaceae</taxon>
        <taxon>Rubripirellula</taxon>
    </lineage>
</organism>
<dbReference type="Pfam" id="PF12840">
    <property type="entry name" value="HTH_20"/>
    <property type="match status" value="1"/>
</dbReference>
<dbReference type="SMART" id="SM00418">
    <property type="entry name" value="HTH_ARSR"/>
    <property type="match status" value="1"/>
</dbReference>
<keyword evidence="2" id="KW-0238">DNA-binding</keyword>
<name>A0A5C6EMH9_9BACT</name>
<dbReference type="InterPro" id="IPR051011">
    <property type="entry name" value="Metal_resp_trans_reg"/>
</dbReference>
<dbReference type="InterPro" id="IPR036390">
    <property type="entry name" value="WH_DNA-bd_sf"/>
</dbReference>
<dbReference type="OrthoDB" id="9794330at2"/>
<keyword evidence="1" id="KW-0805">Transcription regulation</keyword>
<accession>A0A5C6EMH9</accession>
<protein>
    <submittedName>
        <fullName evidence="5">Helix-turn-helix domain protein</fullName>
    </submittedName>
</protein>
<dbReference type="RefSeq" id="WP_146535792.1">
    <property type="nucleotide sequence ID" value="NZ_SJPX01000004.1"/>
</dbReference>
<dbReference type="Proteomes" id="UP000317977">
    <property type="component" value="Unassembled WGS sequence"/>
</dbReference>
<dbReference type="PANTHER" id="PTHR43132">
    <property type="entry name" value="ARSENICAL RESISTANCE OPERON REPRESSOR ARSR-RELATED"/>
    <property type="match status" value="1"/>
</dbReference>
<evidence type="ECO:0000313" key="6">
    <source>
        <dbReference type="Proteomes" id="UP000317977"/>
    </source>
</evidence>
<dbReference type="GO" id="GO:0003677">
    <property type="term" value="F:DNA binding"/>
    <property type="evidence" value="ECO:0007669"/>
    <property type="project" value="UniProtKB-KW"/>
</dbReference>
<dbReference type="AlphaFoldDB" id="A0A5C6EMH9"/>
<dbReference type="GO" id="GO:0003700">
    <property type="term" value="F:DNA-binding transcription factor activity"/>
    <property type="evidence" value="ECO:0007669"/>
    <property type="project" value="InterPro"/>
</dbReference>
<dbReference type="InterPro" id="IPR001845">
    <property type="entry name" value="HTH_ArsR_DNA-bd_dom"/>
</dbReference>
<proteinExistence type="predicted"/>
<gene>
    <name evidence="5" type="ORF">Poly59_41710</name>
</gene>
<dbReference type="NCBIfam" id="NF033788">
    <property type="entry name" value="HTH_metalloreg"/>
    <property type="match status" value="1"/>
</dbReference>
<evidence type="ECO:0000256" key="2">
    <source>
        <dbReference type="ARBA" id="ARBA00023125"/>
    </source>
</evidence>
<feature type="domain" description="HTH arsR-type" evidence="4">
    <location>
        <begin position="15"/>
        <end position="114"/>
    </location>
</feature>
<dbReference type="InterPro" id="IPR011991">
    <property type="entry name" value="ArsR-like_HTH"/>
</dbReference>
<evidence type="ECO:0000256" key="3">
    <source>
        <dbReference type="ARBA" id="ARBA00023163"/>
    </source>
</evidence>
<comment type="caution">
    <text evidence="5">The sequence shown here is derived from an EMBL/GenBank/DDBJ whole genome shotgun (WGS) entry which is preliminary data.</text>
</comment>
<dbReference type="CDD" id="cd00090">
    <property type="entry name" value="HTH_ARSR"/>
    <property type="match status" value="1"/>
</dbReference>
<dbReference type="Gene3D" id="1.10.10.10">
    <property type="entry name" value="Winged helix-like DNA-binding domain superfamily/Winged helix DNA-binding domain"/>
    <property type="match status" value="1"/>
</dbReference>
<dbReference type="EMBL" id="SJPX01000004">
    <property type="protein sequence ID" value="TWU49554.1"/>
    <property type="molecule type" value="Genomic_DNA"/>
</dbReference>
<dbReference type="PANTHER" id="PTHR43132:SF2">
    <property type="entry name" value="ARSENICAL RESISTANCE OPERON REPRESSOR ARSR-RELATED"/>
    <property type="match status" value="1"/>
</dbReference>
<evidence type="ECO:0000259" key="4">
    <source>
        <dbReference type="PROSITE" id="PS50987"/>
    </source>
</evidence>